<keyword evidence="2" id="KW-1185">Reference proteome</keyword>
<reference evidence="1 2" key="1">
    <citation type="submission" date="2023-02" db="EMBL/GenBank/DDBJ databases">
        <title>LHISI_Scaffold_Assembly.</title>
        <authorList>
            <person name="Stuart O.P."/>
            <person name="Cleave R."/>
            <person name="Magrath M.J.L."/>
            <person name="Mikheyev A.S."/>
        </authorList>
    </citation>
    <scope>NUCLEOTIDE SEQUENCE [LARGE SCALE GENOMIC DNA]</scope>
    <source>
        <strain evidence="1">Daus_M_001</strain>
        <tissue evidence="1">Leg muscle</tissue>
    </source>
</reference>
<gene>
    <name evidence="1" type="ORF">PR048_001734</name>
</gene>
<proteinExistence type="predicted"/>
<comment type="caution">
    <text evidence="1">The sequence shown here is derived from an EMBL/GenBank/DDBJ whole genome shotgun (WGS) entry which is preliminary data.</text>
</comment>
<protein>
    <submittedName>
        <fullName evidence="1">Uncharacterized protein</fullName>
    </submittedName>
</protein>
<sequence>MLFITLEPTLGRRGTGTSSPFTLLLGSPVALLAILRLDSFPVKVHSAGDMRQTDLPHATQTRPLKMAWPVRAPVYVEAGSFAVSTVMPRLDSPGLVYLHHPLRECHTPHWVLDGMLGRGTILPSWCPGAISTLLRVRIIGRLWSPGTSSLYLYSFGSILRRCSIVPGILWLNNFLHSHSELAVRTPHAVSLARVKNFTREKTDMFFQLLKLKLQLINHDHSRIYNVDETSITVVQERVPNISESRQ</sequence>
<evidence type="ECO:0000313" key="2">
    <source>
        <dbReference type="Proteomes" id="UP001159363"/>
    </source>
</evidence>
<organism evidence="1 2">
    <name type="scientific">Dryococelus australis</name>
    <dbReference type="NCBI Taxonomy" id="614101"/>
    <lineage>
        <taxon>Eukaryota</taxon>
        <taxon>Metazoa</taxon>
        <taxon>Ecdysozoa</taxon>
        <taxon>Arthropoda</taxon>
        <taxon>Hexapoda</taxon>
        <taxon>Insecta</taxon>
        <taxon>Pterygota</taxon>
        <taxon>Neoptera</taxon>
        <taxon>Polyneoptera</taxon>
        <taxon>Phasmatodea</taxon>
        <taxon>Verophasmatodea</taxon>
        <taxon>Anareolatae</taxon>
        <taxon>Phasmatidae</taxon>
        <taxon>Eurycanthinae</taxon>
        <taxon>Dryococelus</taxon>
    </lineage>
</organism>
<accession>A0ABQ9II65</accession>
<name>A0ABQ9II65_9NEOP</name>
<dbReference type="Proteomes" id="UP001159363">
    <property type="component" value="Chromosome 1"/>
</dbReference>
<dbReference type="EMBL" id="JARBHB010000001">
    <property type="protein sequence ID" value="KAJ8896390.1"/>
    <property type="molecule type" value="Genomic_DNA"/>
</dbReference>
<evidence type="ECO:0000313" key="1">
    <source>
        <dbReference type="EMBL" id="KAJ8896390.1"/>
    </source>
</evidence>